<dbReference type="EC" id="2.3.1.234" evidence="8"/>
<dbReference type="PANTHER" id="PTHR11735">
    <property type="entry name" value="TRNA N6-ADENOSINE THREONYLCARBAMOYLTRANSFERASE"/>
    <property type="match status" value="1"/>
</dbReference>
<dbReference type="NCBIfam" id="TIGR03723">
    <property type="entry name" value="T6A_TsaD_YgjD"/>
    <property type="match status" value="1"/>
</dbReference>
<dbReference type="InterPro" id="IPR000905">
    <property type="entry name" value="Gcp-like_dom"/>
</dbReference>
<evidence type="ECO:0000256" key="6">
    <source>
        <dbReference type="ARBA" id="ARBA00023315"/>
    </source>
</evidence>
<accession>A0A523UXQ1</accession>
<dbReference type="GO" id="GO:0005506">
    <property type="term" value="F:iron ion binding"/>
    <property type="evidence" value="ECO:0007669"/>
    <property type="project" value="UniProtKB-UniRule"/>
</dbReference>
<name>A0A523UXQ1_UNCT6</name>
<dbReference type="Gene3D" id="3.30.420.40">
    <property type="match status" value="2"/>
</dbReference>
<feature type="domain" description="Gcp-like" evidence="9">
    <location>
        <begin position="23"/>
        <end position="305"/>
    </location>
</feature>
<sequence length="330" mass="35435">MLTLGIETSCDETAAAVLEGNRKVRSNIVSSQLVHSKFGGVVPELASRDHIRLIVPVVKEALDVASVRLENIDGIAVTCGPGLVGSILVGLCFAKGLSYGLKIPYIGINHLEGHVFSTILATPEIEPPFISMIVSGGHTDIVYVRQFGDYETVGSTLDDAAGEAFDKVAKLYGLSYPGGPDIEKKSQKGRADFVRFPRASVPGYNFSFSGLKTAVLYYLREKGEEIKKEHLEDLASSFQDAVIDSLAEKGIKAAKDYAVSIIAVSGGVASNAAFKERMCSEAEEIGIRALFPSQELCTDNAAMIAAAGHQRLKKGESSPMDLRPFPRMHL</sequence>
<comment type="caution">
    <text evidence="10">The sequence shown here is derived from an EMBL/GenBank/DDBJ whole genome shotgun (WGS) entry which is preliminary data.</text>
</comment>
<keyword evidence="4 8" id="KW-0479">Metal-binding</keyword>
<comment type="function">
    <text evidence="8">Required for the formation of a threonylcarbamoyl group on adenosine at position 37 (t(6)A37) in tRNAs that read codons beginning with adenine. Is involved in the transfer of the threonylcarbamoyl moiety of threonylcarbamoyl-AMP (TC-AMP) to the N6 group of A37, together with TsaE and TsaB. TsaD likely plays a direct catalytic role in this reaction.</text>
</comment>
<evidence type="ECO:0000259" key="9">
    <source>
        <dbReference type="Pfam" id="PF00814"/>
    </source>
</evidence>
<protein>
    <recommendedName>
        <fullName evidence="8">tRNA N6-adenosine threonylcarbamoyltransferase</fullName>
        <ecNumber evidence="8">2.3.1.234</ecNumber>
    </recommendedName>
    <alternativeName>
        <fullName evidence="8">N6-L-threonylcarbamoyladenine synthase</fullName>
        <shortName evidence="8">t(6)A synthase</shortName>
    </alternativeName>
    <alternativeName>
        <fullName evidence="8">t(6)A37 threonylcarbamoyladenosine biosynthesis protein TsaD</fullName>
    </alternativeName>
    <alternativeName>
        <fullName evidence="8">tRNA threonylcarbamoyladenosine biosynthesis protein TsaD</fullName>
    </alternativeName>
</protein>
<dbReference type="PANTHER" id="PTHR11735:SF6">
    <property type="entry name" value="TRNA N6-ADENOSINE THREONYLCARBAMOYLTRANSFERASE, MITOCHONDRIAL"/>
    <property type="match status" value="1"/>
</dbReference>
<organism evidence="10 11">
    <name type="scientific">candidate division TA06 bacterium</name>
    <dbReference type="NCBI Taxonomy" id="2250710"/>
    <lineage>
        <taxon>Bacteria</taxon>
        <taxon>Bacteria division TA06</taxon>
    </lineage>
</organism>
<evidence type="ECO:0000256" key="4">
    <source>
        <dbReference type="ARBA" id="ARBA00022723"/>
    </source>
</evidence>
<dbReference type="AlphaFoldDB" id="A0A523UXQ1"/>
<evidence type="ECO:0000313" key="10">
    <source>
        <dbReference type="EMBL" id="TET47270.1"/>
    </source>
</evidence>
<evidence type="ECO:0000256" key="1">
    <source>
        <dbReference type="ARBA" id="ARBA00022490"/>
    </source>
</evidence>
<feature type="binding site" evidence="8">
    <location>
        <position position="299"/>
    </location>
    <ligand>
        <name>Fe cation</name>
        <dbReference type="ChEBI" id="CHEBI:24875"/>
    </ligand>
</feature>
<keyword evidence="2 8" id="KW-0808">Transferase</keyword>
<reference evidence="10 11" key="1">
    <citation type="submission" date="2019-03" db="EMBL/GenBank/DDBJ databases">
        <title>Metabolic potential of uncultured bacteria and archaea associated with petroleum seepage in deep-sea sediments.</title>
        <authorList>
            <person name="Dong X."/>
            <person name="Hubert C."/>
        </authorList>
    </citation>
    <scope>NUCLEOTIDE SEQUENCE [LARGE SCALE GENOMIC DNA]</scope>
    <source>
        <strain evidence="10">E44_bin18</strain>
    </source>
</reference>
<evidence type="ECO:0000313" key="11">
    <source>
        <dbReference type="Proteomes" id="UP000315525"/>
    </source>
</evidence>
<evidence type="ECO:0000256" key="5">
    <source>
        <dbReference type="ARBA" id="ARBA00023004"/>
    </source>
</evidence>
<feature type="binding site" evidence="8">
    <location>
        <position position="110"/>
    </location>
    <ligand>
        <name>Fe cation</name>
        <dbReference type="ChEBI" id="CHEBI:24875"/>
    </ligand>
</feature>
<dbReference type="Proteomes" id="UP000315525">
    <property type="component" value="Unassembled WGS sequence"/>
</dbReference>
<feature type="binding site" evidence="8">
    <location>
        <position position="179"/>
    </location>
    <ligand>
        <name>substrate</name>
    </ligand>
</feature>
<keyword evidence="3 8" id="KW-0819">tRNA processing</keyword>
<feature type="binding site" evidence="8">
    <location>
        <position position="271"/>
    </location>
    <ligand>
        <name>substrate</name>
    </ligand>
</feature>
<comment type="similarity">
    <text evidence="8">Belongs to the KAE1 / TsaD family.</text>
</comment>
<dbReference type="InterPro" id="IPR017861">
    <property type="entry name" value="KAE1/TsaD"/>
</dbReference>
<comment type="cofactor">
    <cofactor evidence="8">
        <name>Fe(2+)</name>
        <dbReference type="ChEBI" id="CHEBI:29033"/>
    </cofactor>
    <text evidence="8">Binds 1 Fe(2+) ion per subunit.</text>
</comment>
<comment type="catalytic activity">
    <reaction evidence="7 8">
        <text>L-threonylcarbamoyladenylate + adenosine(37) in tRNA = N(6)-L-threonylcarbamoyladenosine(37) in tRNA + AMP + H(+)</text>
        <dbReference type="Rhea" id="RHEA:37059"/>
        <dbReference type="Rhea" id="RHEA-COMP:10162"/>
        <dbReference type="Rhea" id="RHEA-COMP:10163"/>
        <dbReference type="ChEBI" id="CHEBI:15378"/>
        <dbReference type="ChEBI" id="CHEBI:73682"/>
        <dbReference type="ChEBI" id="CHEBI:74411"/>
        <dbReference type="ChEBI" id="CHEBI:74418"/>
        <dbReference type="ChEBI" id="CHEBI:456215"/>
        <dbReference type="EC" id="2.3.1.234"/>
    </reaction>
</comment>
<dbReference type="GO" id="GO:0005737">
    <property type="term" value="C:cytoplasm"/>
    <property type="evidence" value="ECO:0007669"/>
    <property type="project" value="UniProtKB-SubCell"/>
</dbReference>
<comment type="subcellular location">
    <subcellularLocation>
        <location evidence="8">Cytoplasm</location>
    </subcellularLocation>
</comment>
<dbReference type="NCBIfam" id="TIGR00329">
    <property type="entry name" value="gcp_kae1"/>
    <property type="match status" value="1"/>
</dbReference>
<dbReference type="HAMAP" id="MF_01445">
    <property type="entry name" value="TsaD"/>
    <property type="match status" value="1"/>
</dbReference>
<dbReference type="SUPFAM" id="SSF53067">
    <property type="entry name" value="Actin-like ATPase domain"/>
    <property type="match status" value="2"/>
</dbReference>
<evidence type="ECO:0000256" key="7">
    <source>
        <dbReference type="ARBA" id="ARBA00048117"/>
    </source>
</evidence>
<dbReference type="Pfam" id="PF00814">
    <property type="entry name" value="TsaD"/>
    <property type="match status" value="1"/>
</dbReference>
<feature type="binding site" evidence="8">
    <location>
        <begin position="133"/>
        <end position="137"/>
    </location>
    <ligand>
        <name>substrate</name>
    </ligand>
</feature>
<dbReference type="CDD" id="cd24133">
    <property type="entry name" value="ASKHA_NBD_TsaD_bac"/>
    <property type="match status" value="1"/>
</dbReference>
<dbReference type="FunFam" id="3.30.420.40:FF:000040">
    <property type="entry name" value="tRNA N6-adenosine threonylcarbamoyltransferase"/>
    <property type="match status" value="1"/>
</dbReference>
<dbReference type="EMBL" id="SOJN01000025">
    <property type="protein sequence ID" value="TET47270.1"/>
    <property type="molecule type" value="Genomic_DNA"/>
</dbReference>
<dbReference type="GO" id="GO:0061711">
    <property type="term" value="F:tRNA N(6)-L-threonylcarbamoyladenine synthase activity"/>
    <property type="evidence" value="ECO:0007669"/>
    <property type="project" value="UniProtKB-EC"/>
</dbReference>
<proteinExistence type="inferred from homology"/>
<keyword evidence="1 8" id="KW-0963">Cytoplasm</keyword>
<feature type="binding site" evidence="8">
    <location>
        <position position="114"/>
    </location>
    <ligand>
        <name>Fe cation</name>
        <dbReference type="ChEBI" id="CHEBI:24875"/>
    </ligand>
</feature>
<keyword evidence="5 8" id="KW-0408">Iron</keyword>
<feature type="binding site" evidence="8">
    <location>
        <position position="166"/>
    </location>
    <ligand>
        <name>substrate</name>
    </ligand>
</feature>
<dbReference type="InterPro" id="IPR043129">
    <property type="entry name" value="ATPase_NBD"/>
</dbReference>
<dbReference type="PROSITE" id="PS01016">
    <property type="entry name" value="GLYCOPROTEASE"/>
    <property type="match status" value="1"/>
</dbReference>
<evidence type="ECO:0000256" key="3">
    <source>
        <dbReference type="ARBA" id="ARBA00022694"/>
    </source>
</evidence>
<evidence type="ECO:0000256" key="8">
    <source>
        <dbReference type="HAMAP-Rule" id="MF_01445"/>
    </source>
</evidence>
<dbReference type="FunFam" id="3.30.420.40:FF:000012">
    <property type="entry name" value="tRNA N6-adenosine threonylcarbamoyltransferase"/>
    <property type="match status" value="1"/>
</dbReference>
<dbReference type="GO" id="GO:0002949">
    <property type="term" value="P:tRNA threonylcarbamoyladenosine modification"/>
    <property type="evidence" value="ECO:0007669"/>
    <property type="project" value="UniProtKB-UniRule"/>
</dbReference>
<gene>
    <name evidence="8 10" type="primary">tsaD</name>
    <name evidence="10" type="ORF">E3J62_01975</name>
</gene>
<dbReference type="InterPro" id="IPR017860">
    <property type="entry name" value="Peptidase_M22_CS"/>
</dbReference>
<feature type="binding site" evidence="8">
    <location>
        <position position="183"/>
    </location>
    <ligand>
        <name>substrate</name>
    </ligand>
</feature>
<dbReference type="PRINTS" id="PR00789">
    <property type="entry name" value="OSIALOPTASE"/>
</dbReference>
<keyword evidence="6 8" id="KW-0012">Acyltransferase</keyword>
<dbReference type="InterPro" id="IPR022450">
    <property type="entry name" value="TsaD"/>
</dbReference>
<evidence type="ECO:0000256" key="2">
    <source>
        <dbReference type="ARBA" id="ARBA00022679"/>
    </source>
</evidence>